<dbReference type="PANTHER" id="PTHR48047:SF229">
    <property type="entry name" value="UDP-GLYCOSYLTRANSFERASE 73C3-RELATED"/>
    <property type="match status" value="1"/>
</dbReference>
<dbReference type="GO" id="GO:0035251">
    <property type="term" value="F:UDP-glucosyltransferase activity"/>
    <property type="evidence" value="ECO:0007669"/>
    <property type="project" value="TreeGrafter"/>
</dbReference>
<comment type="pathway">
    <text evidence="1">Secondary metabolite biosynthesis; terpenoid biosynthesis.</text>
</comment>
<dbReference type="FunFam" id="3.40.50.2000:FF:000047">
    <property type="entry name" value="Glycosyltransferase"/>
    <property type="match status" value="1"/>
</dbReference>
<dbReference type="Gene3D" id="3.40.50.2000">
    <property type="entry name" value="Glycogen Phosphorylase B"/>
    <property type="match status" value="2"/>
</dbReference>
<dbReference type="EC" id="2.4.1.-" evidence="6"/>
<dbReference type="CDD" id="cd03784">
    <property type="entry name" value="GT1_Gtf-like"/>
    <property type="match status" value="1"/>
</dbReference>
<protein>
    <recommendedName>
        <fullName evidence="6">Glycosyltransferase</fullName>
        <ecNumber evidence="6">2.4.1.-</ecNumber>
    </recommendedName>
</protein>
<dbReference type="InterPro" id="IPR002213">
    <property type="entry name" value="UDP_glucos_trans"/>
</dbReference>
<comment type="similarity">
    <text evidence="2 5">Belongs to the UDP-glycosyltransferase family.</text>
</comment>
<evidence type="ECO:0000313" key="7">
    <source>
        <dbReference type="EMBL" id="AEM43002.1"/>
    </source>
</evidence>
<evidence type="ECO:0000256" key="3">
    <source>
        <dbReference type="ARBA" id="ARBA00022676"/>
    </source>
</evidence>
<evidence type="ECO:0000256" key="4">
    <source>
        <dbReference type="ARBA" id="ARBA00022679"/>
    </source>
</evidence>
<evidence type="ECO:0000256" key="2">
    <source>
        <dbReference type="ARBA" id="ARBA00009995"/>
    </source>
</evidence>
<dbReference type="PANTHER" id="PTHR48047">
    <property type="entry name" value="GLYCOSYLTRANSFERASE"/>
    <property type="match status" value="1"/>
</dbReference>
<sequence length="447" mass="50037">MVVSTSSGRPHFVLFPLMAQGHMIPMIDLARLIVQRGVIVTIFTSPQNAARFEKLLARAKQSGLQIHLLLLDFRVLEASGSPPGCENLDQLPSFHLAYFFLIWLARLQPQTEEIIQKLTPPPSCMIADLHLPWTAEVARKFDIPWIGLHTGSSFCQLNCEKTKEKPTDDFFKLVEETKRGAYGMVVNSFDGLEQAYVEEYKQIIGRKTWCVGPVSLCNTDDDDEAERGWQMGSASGVHQCLKWLDSQIPESVLYVCLGSLSNLPVSRMAELGLALEASKKPFLWLLRAGKHLEEVNKWISEEGYEERMEGRGVVVRGWAPQLLILSHPSVGGFLTHCGWNSVLEGISVGVPMVTLPLFADQFCNEKLVVDELKIGVKSGKGETDDIRKESVTEAIRELMDEGGERRKRARELCEMANKAMGDGGSSQRNLTLLIEEIEKRKSTNLIR</sequence>
<keyword evidence="4 5" id="KW-0808">Transferase</keyword>
<proteinExistence type="evidence at transcript level"/>
<dbReference type="AlphaFoldDB" id="K7NC03"/>
<keyword evidence="3 5" id="KW-0328">Glycosyltransferase</keyword>
<dbReference type="EMBL" id="HQ259623">
    <property type="protein sequence ID" value="AEM43002.1"/>
    <property type="molecule type" value="mRNA"/>
</dbReference>
<dbReference type="SUPFAM" id="SSF53756">
    <property type="entry name" value="UDP-Glycosyltransferase/glycogen phosphorylase"/>
    <property type="match status" value="1"/>
</dbReference>
<organism evidence="7">
    <name type="scientific">Siraitia grosvenorii</name>
    <name type="common">Monk's fruit</name>
    <name type="synonym">Momordica grosvenorii</name>
    <dbReference type="NCBI Taxonomy" id="190515"/>
    <lineage>
        <taxon>Eukaryota</taxon>
        <taxon>Viridiplantae</taxon>
        <taxon>Streptophyta</taxon>
        <taxon>Embryophyta</taxon>
        <taxon>Tracheophyta</taxon>
        <taxon>Spermatophyta</taxon>
        <taxon>Magnoliopsida</taxon>
        <taxon>eudicotyledons</taxon>
        <taxon>Gunneridae</taxon>
        <taxon>Pentapetalae</taxon>
        <taxon>rosids</taxon>
        <taxon>fabids</taxon>
        <taxon>Cucurbitales</taxon>
        <taxon>Cucurbitaceae</taxon>
        <taxon>Siraitieae</taxon>
        <taxon>Siraitia</taxon>
    </lineage>
</organism>
<dbReference type="PROSITE" id="PS00375">
    <property type="entry name" value="UDPGT"/>
    <property type="match status" value="1"/>
</dbReference>
<gene>
    <name evidence="7" type="primary">UDPG4</name>
</gene>
<name>K7NC03_SIRGR</name>
<evidence type="ECO:0000256" key="6">
    <source>
        <dbReference type="RuleBase" id="RU362057"/>
    </source>
</evidence>
<dbReference type="InterPro" id="IPR035595">
    <property type="entry name" value="UDP_glycos_trans_CS"/>
</dbReference>
<reference evidence="7" key="1">
    <citation type="submission" date="2010-09" db="EMBL/GenBank/DDBJ databases">
        <title>Two B-Glucosidase Genes Were Isolated from the Library of Rhizopus stolonifer var. reflexus And Expressed in Pichia pastoris.</title>
        <authorList>
            <person name="Tang B."/>
            <person name="Ding L."/>
            <person name="Zhang Q."/>
            <person name="Tang W."/>
            <person name="Pan H."/>
        </authorList>
    </citation>
    <scope>NUCLEOTIDE SEQUENCE</scope>
</reference>
<evidence type="ECO:0000256" key="1">
    <source>
        <dbReference type="ARBA" id="ARBA00004721"/>
    </source>
</evidence>
<evidence type="ECO:0000256" key="5">
    <source>
        <dbReference type="RuleBase" id="RU003718"/>
    </source>
</evidence>
<accession>K7NC03</accession>
<dbReference type="Pfam" id="PF00201">
    <property type="entry name" value="UDPGT"/>
    <property type="match status" value="1"/>
</dbReference>